<dbReference type="RefSeq" id="WP_311582260.1">
    <property type="nucleotide sequence ID" value="NZ_JAVRIF010000006.1"/>
</dbReference>
<evidence type="ECO:0000259" key="2">
    <source>
        <dbReference type="Pfam" id="PF16036"/>
    </source>
</evidence>
<comment type="caution">
    <text evidence="3">The sequence shown here is derived from an EMBL/GenBank/DDBJ whole genome shotgun (WGS) entry which is preliminary data.</text>
</comment>
<dbReference type="InterPro" id="IPR016087">
    <property type="entry name" value="Chalcone_isomerase"/>
</dbReference>
<keyword evidence="1" id="KW-0732">Signal</keyword>
<sequence length="182" mass="21157">MIRLFLLILLCSSNTLNAKKNHLPFKLTENLTTEMIESEYKKIGSALFSVLFWDIYNSTLYTESGKFIEGSAQQTIVFKIDYFKDITRDDLIEHTVEQWQHLKIHENEYLHFLPELAEVWPNISAGDSLTLLIQNQNSRFYFNGNFIGSIEEHSFGSLFLSIWLSPQTSQKTLRSKLLGEIK</sequence>
<accession>A0ABU3A330</accession>
<proteinExistence type="predicted"/>
<dbReference type="EMBL" id="JAVRIF010000006">
    <property type="protein sequence ID" value="MDT0604350.1"/>
    <property type="molecule type" value="Genomic_DNA"/>
</dbReference>
<gene>
    <name evidence="3" type="ORF">RM573_12150</name>
</gene>
<evidence type="ECO:0000256" key="1">
    <source>
        <dbReference type="SAM" id="SignalP"/>
    </source>
</evidence>
<name>A0ABU3A330_9GAMM</name>
<protein>
    <submittedName>
        <fullName evidence="3">Chalcone isomerase family protein</fullName>
    </submittedName>
</protein>
<evidence type="ECO:0000313" key="3">
    <source>
        <dbReference type="EMBL" id="MDT0604350.1"/>
    </source>
</evidence>
<feature type="chain" id="PRO_5047219159" evidence="1">
    <location>
        <begin position="19"/>
        <end position="182"/>
    </location>
</feature>
<keyword evidence="3" id="KW-0413">Isomerase</keyword>
<keyword evidence="4" id="KW-1185">Reference proteome</keyword>
<dbReference type="Proteomes" id="UP001266357">
    <property type="component" value="Unassembled WGS sequence"/>
</dbReference>
<feature type="domain" description="Chalcone isomerase" evidence="2">
    <location>
        <begin position="38"/>
        <end position="179"/>
    </location>
</feature>
<reference evidence="3 4" key="1">
    <citation type="submission" date="2023-09" db="EMBL/GenBank/DDBJ databases">
        <authorList>
            <person name="Rey-Velasco X."/>
        </authorList>
    </citation>
    <scope>NUCLEOTIDE SEQUENCE [LARGE SCALE GENOMIC DNA]</scope>
    <source>
        <strain evidence="3 4">W431</strain>
    </source>
</reference>
<dbReference type="Pfam" id="PF16036">
    <property type="entry name" value="Chalcone_3"/>
    <property type="match status" value="1"/>
</dbReference>
<feature type="signal peptide" evidence="1">
    <location>
        <begin position="1"/>
        <end position="18"/>
    </location>
</feature>
<dbReference type="GO" id="GO:0016853">
    <property type="term" value="F:isomerase activity"/>
    <property type="evidence" value="ECO:0007669"/>
    <property type="project" value="UniProtKB-KW"/>
</dbReference>
<organism evidence="3 4">
    <name type="scientific">Thalassotalea castellviae</name>
    <dbReference type="NCBI Taxonomy" id="3075612"/>
    <lineage>
        <taxon>Bacteria</taxon>
        <taxon>Pseudomonadati</taxon>
        <taxon>Pseudomonadota</taxon>
        <taxon>Gammaproteobacteria</taxon>
        <taxon>Alteromonadales</taxon>
        <taxon>Colwelliaceae</taxon>
        <taxon>Thalassotalea</taxon>
    </lineage>
</organism>
<evidence type="ECO:0000313" key="4">
    <source>
        <dbReference type="Proteomes" id="UP001266357"/>
    </source>
</evidence>